<dbReference type="AlphaFoldDB" id="F4PYH0"/>
<name>F4PYH0_CACFS</name>
<keyword evidence="3" id="KW-1185">Reference proteome</keyword>
<gene>
    <name evidence="2" type="ORF">DFA_02021</name>
</gene>
<accession>F4PYH0</accession>
<organism evidence="2 3">
    <name type="scientific">Cavenderia fasciculata</name>
    <name type="common">Slime mold</name>
    <name type="synonym">Dictyostelium fasciculatum</name>
    <dbReference type="NCBI Taxonomy" id="261658"/>
    <lineage>
        <taxon>Eukaryota</taxon>
        <taxon>Amoebozoa</taxon>
        <taxon>Evosea</taxon>
        <taxon>Eumycetozoa</taxon>
        <taxon>Dictyostelia</taxon>
        <taxon>Acytosteliales</taxon>
        <taxon>Cavenderiaceae</taxon>
        <taxon>Cavenderia</taxon>
    </lineage>
</organism>
<feature type="chain" id="PRO_5003320430" description="Cathepsin propeptide inhibitor domain-containing protein" evidence="1">
    <location>
        <begin position="20"/>
        <end position="66"/>
    </location>
</feature>
<dbReference type="Proteomes" id="UP000007797">
    <property type="component" value="Unassembled WGS sequence"/>
</dbReference>
<evidence type="ECO:0008006" key="4">
    <source>
        <dbReference type="Google" id="ProtNLM"/>
    </source>
</evidence>
<evidence type="ECO:0000313" key="2">
    <source>
        <dbReference type="EMBL" id="EGG19236.1"/>
    </source>
</evidence>
<feature type="signal peptide" evidence="1">
    <location>
        <begin position="1"/>
        <end position="19"/>
    </location>
</feature>
<sequence length="66" mass="7575">MKLILLIVIVLSTVLIVSGNDQLSDTTKSTSLFTPAQYITEFNQWILKFGKLYDGKEKSRLYYSLQ</sequence>
<keyword evidence="1" id="KW-0732">Signal</keyword>
<dbReference type="RefSeq" id="XP_004357507.1">
    <property type="nucleotide sequence ID" value="XM_004357450.1"/>
</dbReference>
<reference evidence="3" key="1">
    <citation type="journal article" date="2011" name="Genome Res.">
        <title>Phylogeny-wide analysis of social amoeba genomes highlights ancient origins for complex intercellular communication.</title>
        <authorList>
            <person name="Heidel A.J."/>
            <person name="Lawal H.M."/>
            <person name="Felder M."/>
            <person name="Schilde C."/>
            <person name="Helps N.R."/>
            <person name="Tunggal B."/>
            <person name="Rivero F."/>
            <person name="John U."/>
            <person name="Schleicher M."/>
            <person name="Eichinger L."/>
            <person name="Platzer M."/>
            <person name="Noegel A.A."/>
            <person name="Schaap P."/>
            <person name="Gloeckner G."/>
        </authorList>
    </citation>
    <scope>NUCLEOTIDE SEQUENCE [LARGE SCALE GENOMIC DNA]</scope>
    <source>
        <strain evidence="3">SH3</strain>
    </source>
</reference>
<evidence type="ECO:0000256" key="1">
    <source>
        <dbReference type="SAM" id="SignalP"/>
    </source>
</evidence>
<evidence type="ECO:0000313" key="3">
    <source>
        <dbReference type="Proteomes" id="UP000007797"/>
    </source>
</evidence>
<dbReference type="GeneID" id="14871360"/>
<protein>
    <recommendedName>
        <fullName evidence="4">Cathepsin propeptide inhibitor domain-containing protein</fullName>
    </recommendedName>
</protein>
<proteinExistence type="predicted"/>
<dbReference type="EMBL" id="GL883015">
    <property type="protein sequence ID" value="EGG19236.1"/>
    <property type="molecule type" value="Genomic_DNA"/>
</dbReference>
<dbReference type="KEGG" id="dfa:DFA_02021"/>